<dbReference type="EMBL" id="JAQQBR010000275">
    <property type="protein sequence ID" value="KAK0171456.1"/>
    <property type="molecule type" value="Genomic_DNA"/>
</dbReference>
<sequence>MPKIKQHNLQITKNEKGTEIIRFKGKFTKQYKVERYLRAKLRNQLQKGKNVSTSNDKDIPVDGERVIDLKAMAKKMFCEKCEDKFSLCDIQGETVQGLGSIFDVKCSKCNHVTKVHSSEKYINPVTGKSSFAINIKVALGALNSGLGPTKTNKFLKTVGLPGVNEKTFKVHERLVGPIIEQIARDSCIEAVTVEKELTVQKVEKLKLCLVTSTI</sequence>
<name>A0AA39FL58_MICHY</name>
<dbReference type="AlphaFoldDB" id="A0AA39FL58"/>
<dbReference type="InterPro" id="IPR049012">
    <property type="entry name" value="Mutator_transp_dom"/>
</dbReference>
<reference evidence="2" key="2">
    <citation type="submission" date="2023-03" db="EMBL/GenBank/DDBJ databases">
        <authorList>
            <person name="Inwood S.N."/>
            <person name="Skelly J.G."/>
            <person name="Guhlin J."/>
            <person name="Harrop T.W.R."/>
            <person name="Goldson S.G."/>
            <person name="Dearden P.K."/>
        </authorList>
    </citation>
    <scope>NUCLEOTIDE SEQUENCE</scope>
    <source>
        <strain evidence="2">Lincoln</strain>
        <tissue evidence="2">Whole body</tissue>
    </source>
</reference>
<comment type="caution">
    <text evidence="2">The sequence shown here is derived from an EMBL/GenBank/DDBJ whole genome shotgun (WGS) entry which is preliminary data.</text>
</comment>
<protein>
    <recommendedName>
        <fullName evidence="1">Mutator-like transposase domain-containing protein</fullName>
    </recommendedName>
</protein>
<gene>
    <name evidence="2" type="ORF">PV327_011273</name>
</gene>
<keyword evidence="3" id="KW-1185">Reference proteome</keyword>
<accession>A0AA39FL58</accession>
<evidence type="ECO:0000313" key="3">
    <source>
        <dbReference type="Proteomes" id="UP001168972"/>
    </source>
</evidence>
<feature type="domain" description="Mutator-like transposase" evidence="1">
    <location>
        <begin position="63"/>
        <end position="202"/>
    </location>
</feature>
<organism evidence="2 3">
    <name type="scientific">Microctonus hyperodae</name>
    <name type="common">Parasitoid wasp</name>
    <dbReference type="NCBI Taxonomy" id="165561"/>
    <lineage>
        <taxon>Eukaryota</taxon>
        <taxon>Metazoa</taxon>
        <taxon>Ecdysozoa</taxon>
        <taxon>Arthropoda</taxon>
        <taxon>Hexapoda</taxon>
        <taxon>Insecta</taxon>
        <taxon>Pterygota</taxon>
        <taxon>Neoptera</taxon>
        <taxon>Endopterygota</taxon>
        <taxon>Hymenoptera</taxon>
        <taxon>Apocrita</taxon>
        <taxon>Ichneumonoidea</taxon>
        <taxon>Braconidae</taxon>
        <taxon>Euphorinae</taxon>
        <taxon>Microctonus</taxon>
    </lineage>
</organism>
<dbReference type="Proteomes" id="UP001168972">
    <property type="component" value="Unassembled WGS sequence"/>
</dbReference>
<evidence type="ECO:0000259" key="1">
    <source>
        <dbReference type="Pfam" id="PF20700"/>
    </source>
</evidence>
<proteinExistence type="predicted"/>
<evidence type="ECO:0000313" key="2">
    <source>
        <dbReference type="EMBL" id="KAK0171456.1"/>
    </source>
</evidence>
<reference evidence="2" key="1">
    <citation type="journal article" date="2023" name="bioRxiv">
        <title>Scaffold-level genome assemblies of two parasitoid biocontrol wasps reveal the parthenogenesis mechanism and an associated novel virus.</title>
        <authorList>
            <person name="Inwood S."/>
            <person name="Skelly J."/>
            <person name="Guhlin J."/>
            <person name="Harrop T."/>
            <person name="Goldson S."/>
            <person name="Dearden P."/>
        </authorList>
    </citation>
    <scope>NUCLEOTIDE SEQUENCE</scope>
    <source>
        <strain evidence="2">Lincoln</strain>
        <tissue evidence="2">Whole body</tissue>
    </source>
</reference>
<dbReference type="Pfam" id="PF20700">
    <property type="entry name" value="Mutator"/>
    <property type="match status" value="1"/>
</dbReference>